<dbReference type="GO" id="GO:0003729">
    <property type="term" value="F:mRNA binding"/>
    <property type="evidence" value="ECO:0007669"/>
    <property type="project" value="TreeGrafter"/>
</dbReference>
<dbReference type="GO" id="GO:0017148">
    <property type="term" value="P:negative regulation of translation"/>
    <property type="evidence" value="ECO:0007669"/>
    <property type="project" value="TreeGrafter"/>
</dbReference>
<dbReference type="SUPFAM" id="SSF52161">
    <property type="entry name" value="Ribosomal protein L13"/>
    <property type="match status" value="1"/>
</dbReference>
<evidence type="ECO:0008006" key="6">
    <source>
        <dbReference type="Google" id="ProtNLM"/>
    </source>
</evidence>
<keyword evidence="3" id="KW-0687">Ribonucleoprotein</keyword>
<dbReference type="PANTHER" id="PTHR11545:SF2">
    <property type="entry name" value="LARGE RIBOSOMAL SUBUNIT PROTEIN UL13M"/>
    <property type="match status" value="1"/>
</dbReference>
<dbReference type="NCBIfam" id="TIGR01066">
    <property type="entry name" value="rplM_bact"/>
    <property type="match status" value="1"/>
</dbReference>
<dbReference type="PANTHER" id="PTHR11545">
    <property type="entry name" value="RIBOSOMAL PROTEIN L13"/>
    <property type="match status" value="1"/>
</dbReference>
<dbReference type="Gene3D" id="3.90.1180.10">
    <property type="entry name" value="Ribosomal protein L13"/>
    <property type="match status" value="1"/>
</dbReference>
<evidence type="ECO:0000256" key="3">
    <source>
        <dbReference type="ARBA" id="ARBA00023274"/>
    </source>
</evidence>
<dbReference type="OMA" id="HKPIYTP"/>
<evidence type="ECO:0000313" key="4">
    <source>
        <dbReference type="EMBL" id="EFI95046.1"/>
    </source>
</evidence>
<dbReference type="Proteomes" id="UP000007431">
    <property type="component" value="Unassembled WGS sequence"/>
</dbReference>
<accession>D8Q8E3</accession>
<comment type="similarity">
    <text evidence="1">Belongs to the universal ribosomal protein uL13 family.</text>
</comment>
<dbReference type="VEuPathDB" id="FungiDB:SCHCODRAFT_02633019"/>
<protein>
    <recommendedName>
        <fullName evidence="6">Ribosomal protein L13</fullName>
    </recommendedName>
</protein>
<dbReference type="HAMAP" id="MF_01366">
    <property type="entry name" value="Ribosomal_uL13"/>
    <property type="match status" value="1"/>
</dbReference>
<organism evidence="5">
    <name type="scientific">Schizophyllum commune (strain H4-8 / FGSC 9210)</name>
    <name type="common">Split gill fungus</name>
    <dbReference type="NCBI Taxonomy" id="578458"/>
    <lineage>
        <taxon>Eukaryota</taxon>
        <taxon>Fungi</taxon>
        <taxon>Dikarya</taxon>
        <taxon>Basidiomycota</taxon>
        <taxon>Agaricomycotina</taxon>
        <taxon>Agaricomycetes</taxon>
        <taxon>Agaricomycetidae</taxon>
        <taxon>Agaricales</taxon>
        <taxon>Schizophyllaceae</taxon>
        <taxon>Schizophyllum</taxon>
    </lineage>
</organism>
<evidence type="ECO:0000256" key="2">
    <source>
        <dbReference type="ARBA" id="ARBA00022980"/>
    </source>
</evidence>
<gene>
    <name evidence="4" type="ORF">SCHCODRAFT_16301</name>
</gene>
<keyword evidence="2" id="KW-0689">Ribosomal protein</keyword>
<dbReference type="InterPro" id="IPR005823">
    <property type="entry name" value="Ribosomal_uL13_bac-type"/>
</dbReference>
<dbReference type="FunCoup" id="D8Q8E3">
    <property type="interactions" value="278"/>
</dbReference>
<dbReference type="GO" id="GO:0005762">
    <property type="term" value="C:mitochondrial large ribosomal subunit"/>
    <property type="evidence" value="ECO:0007669"/>
    <property type="project" value="EnsemblFungi"/>
</dbReference>
<dbReference type="AlphaFoldDB" id="D8Q8E3"/>
<evidence type="ECO:0000256" key="1">
    <source>
        <dbReference type="ARBA" id="ARBA00006227"/>
    </source>
</evidence>
<dbReference type="GO" id="GO:0006412">
    <property type="term" value="P:translation"/>
    <property type="evidence" value="ECO:0007669"/>
    <property type="project" value="InterPro"/>
</dbReference>
<dbReference type="STRING" id="578458.D8Q8E3"/>
<dbReference type="EMBL" id="GL377308">
    <property type="protein sequence ID" value="EFI95046.1"/>
    <property type="molecule type" value="Genomic_DNA"/>
</dbReference>
<evidence type="ECO:0000313" key="5">
    <source>
        <dbReference type="Proteomes" id="UP000007431"/>
    </source>
</evidence>
<name>D8Q8E3_SCHCM</name>
<dbReference type="GO" id="GO:0003735">
    <property type="term" value="F:structural constituent of ribosome"/>
    <property type="evidence" value="ECO:0007669"/>
    <property type="project" value="EnsemblFungi"/>
</dbReference>
<reference evidence="4 5" key="1">
    <citation type="journal article" date="2010" name="Nat. Biotechnol.">
        <title>Genome sequence of the model mushroom Schizophyllum commune.</title>
        <authorList>
            <person name="Ohm R.A."/>
            <person name="de Jong J.F."/>
            <person name="Lugones L.G."/>
            <person name="Aerts A."/>
            <person name="Kothe E."/>
            <person name="Stajich J.E."/>
            <person name="de Vries R.P."/>
            <person name="Record E."/>
            <person name="Levasseur A."/>
            <person name="Baker S.E."/>
            <person name="Bartholomew K.A."/>
            <person name="Coutinho P.M."/>
            <person name="Erdmann S."/>
            <person name="Fowler T.J."/>
            <person name="Gathman A.C."/>
            <person name="Lombard V."/>
            <person name="Henrissat B."/>
            <person name="Knabe N."/>
            <person name="Kuees U."/>
            <person name="Lilly W.W."/>
            <person name="Lindquist E."/>
            <person name="Lucas S."/>
            <person name="Magnuson J.K."/>
            <person name="Piumi F."/>
            <person name="Raudaskoski M."/>
            <person name="Salamov A."/>
            <person name="Schmutz J."/>
            <person name="Schwarze F.W.M.R."/>
            <person name="vanKuyk P.A."/>
            <person name="Horton J.S."/>
            <person name="Grigoriev I.V."/>
            <person name="Woesten H.A.B."/>
        </authorList>
    </citation>
    <scope>NUCLEOTIDE SEQUENCE [LARGE SCALE GENOMIC DNA]</scope>
    <source>
        <strain evidence="5">H4-8 / FGSC 9210</strain>
    </source>
</reference>
<dbReference type="eggNOG" id="KOG3203">
    <property type="taxonomic scope" value="Eukaryota"/>
</dbReference>
<dbReference type="InterPro" id="IPR005822">
    <property type="entry name" value="Ribosomal_uL13"/>
</dbReference>
<dbReference type="CDD" id="cd00392">
    <property type="entry name" value="Ribosomal_L13"/>
    <property type="match status" value="1"/>
</dbReference>
<dbReference type="HOGENOM" id="CLU_082184_1_2_1"/>
<proteinExistence type="inferred from homology"/>
<keyword evidence="5" id="KW-1185">Reference proteome</keyword>
<dbReference type="Pfam" id="PF00572">
    <property type="entry name" value="Ribosomal_L13"/>
    <property type="match status" value="1"/>
</dbReference>
<sequence length="169" mass="19136">MSQAIGNTALAYARVWHHVDASERVLGKLAERIALVLMGKHKPIYDPGVDCGDYVIVTNARNVVVTGNKAKQAQLVYRSHSMYPGALKETPYERMMAKNPDHVIRHAVSGMLPKNRLRDRRLERLYVFPREHMGVLGSNILRSWEDGSLTTYDPHTPITADTLRAFRTQ</sequence>
<dbReference type="InterPro" id="IPR036899">
    <property type="entry name" value="Ribosomal_uL13_sf"/>
</dbReference>
<dbReference type="InParanoid" id="D8Q8E3"/>